<dbReference type="Gene3D" id="1.20.1530.20">
    <property type="match status" value="1"/>
</dbReference>
<evidence type="ECO:0000256" key="1">
    <source>
        <dbReference type="ARBA" id="ARBA00004651"/>
    </source>
</evidence>
<dbReference type="AlphaFoldDB" id="A0AAV3U458"/>
<evidence type="ECO:0000256" key="7">
    <source>
        <dbReference type="ARBA" id="ARBA00023136"/>
    </source>
</evidence>
<feature type="transmembrane region" description="Helical" evidence="8">
    <location>
        <begin position="262"/>
        <end position="280"/>
    </location>
</feature>
<dbReference type="PANTHER" id="PTHR36838:SF4">
    <property type="entry name" value="AUXIN EFFLUX CARRIER FAMILY PROTEIN"/>
    <property type="match status" value="1"/>
</dbReference>
<feature type="transmembrane region" description="Helical" evidence="8">
    <location>
        <begin position="6"/>
        <end position="23"/>
    </location>
</feature>
<sequence length="318" mass="33438">MLSFDVFQFALGITAPIFILLAIGNLLKKKGVLTDEFVTTGSQLVFNITLPALLFVNIVAAKFSLSDSIGLLGLGVIGTIAAYLILELTIPWLVQPAADRGVVIQGAFRANMGIIGLAYCVNAYGSEVYSVAAVYLAMVTIVYNVLSVITLVRWLSPGSSAKQLLAKVFLGVVKNPLIIAICAALLINVSHLPVPEFLLQTGEYFAQVTLPLALLCAGASLNIKRDKNLGNAMISTALKLMIIPVFLVGVAAYLGFSGMELGVLFLMCSAPSASVSYVMARALGGNAVLAANIIAITTVLSVISTSVGIIILRSLDLM</sequence>
<evidence type="ECO:0000256" key="5">
    <source>
        <dbReference type="ARBA" id="ARBA00022692"/>
    </source>
</evidence>
<evidence type="ECO:0000256" key="2">
    <source>
        <dbReference type="ARBA" id="ARBA00010145"/>
    </source>
</evidence>
<comment type="subcellular location">
    <subcellularLocation>
        <location evidence="1">Cell membrane</location>
        <topology evidence="1">Multi-pass membrane protein</topology>
    </subcellularLocation>
</comment>
<accession>A0AAV3U458</accession>
<feature type="transmembrane region" description="Helical" evidence="8">
    <location>
        <begin position="164"/>
        <end position="189"/>
    </location>
</feature>
<comment type="similarity">
    <text evidence="2">Belongs to the auxin efflux carrier (TC 2.A.69) family.</text>
</comment>
<protein>
    <submittedName>
        <fullName evidence="9">AEC family transporter</fullName>
    </submittedName>
</protein>
<keyword evidence="3" id="KW-0813">Transport</keyword>
<dbReference type="Pfam" id="PF03547">
    <property type="entry name" value="Mem_trans"/>
    <property type="match status" value="1"/>
</dbReference>
<keyword evidence="10" id="KW-1185">Reference proteome</keyword>
<proteinExistence type="inferred from homology"/>
<evidence type="ECO:0000256" key="3">
    <source>
        <dbReference type="ARBA" id="ARBA00022448"/>
    </source>
</evidence>
<dbReference type="EMBL" id="BAABLX010000024">
    <property type="protein sequence ID" value="GAA4946180.1"/>
    <property type="molecule type" value="Genomic_DNA"/>
</dbReference>
<gene>
    <name evidence="9" type="ORF">GCM10025791_26850</name>
</gene>
<feature type="transmembrane region" description="Helical" evidence="8">
    <location>
        <begin position="131"/>
        <end position="152"/>
    </location>
</feature>
<dbReference type="PANTHER" id="PTHR36838">
    <property type="entry name" value="AUXIN EFFLUX CARRIER FAMILY PROTEIN"/>
    <property type="match status" value="1"/>
</dbReference>
<keyword evidence="5 8" id="KW-0812">Transmembrane</keyword>
<reference evidence="10" key="1">
    <citation type="journal article" date="2019" name="Int. J. Syst. Evol. Microbiol.">
        <title>The Global Catalogue of Microorganisms (GCM) 10K type strain sequencing project: providing services to taxonomists for standard genome sequencing and annotation.</title>
        <authorList>
            <consortium name="The Broad Institute Genomics Platform"/>
            <consortium name="The Broad Institute Genome Sequencing Center for Infectious Disease"/>
            <person name="Wu L."/>
            <person name="Ma J."/>
        </authorList>
    </citation>
    <scope>NUCLEOTIDE SEQUENCE [LARGE SCALE GENOMIC DNA]</scope>
    <source>
        <strain evidence="10">JCM 19134</strain>
    </source>
</reference>
<dbReference type="RefSeq" id="WP_345423020.1">
    <property type="nucleotide sequence ID" value="NZ_AP031496.1"/>
</dbReference>
<dbReference type="GO" id="GO:0055085">
    <property type="term" value="P:transmembrane transport"/>
    <property type="evidence" value="ECO:0007669"/>
    <property type="project" value="InterPro"/>
</dbReference>
<organism evidence="9 10">
    <name type="scientific">Halioxenophilus aromaticivorans</name>
    <dbReference type="NCBI Taxonomy" id="1306992"/>
    <lineage>
        <taxon>Bacteria</taxon>
        <taxon>Pseudomonadati</taxon>
        <taxon>Pseudomonadota</taxon>
        <taxon>Gammaproteobacteria</taxon>
        <taxon>Alteromonadales</taxon>
        <taxon>Alteromonadaceae</taxon>
        <taxon>Halioxenophilus</taxon>
    </lineage>
</organism>
<evidence type="ECO:0000256" key="6">
    <source>
        <dbReference type="ARBA" id="ARBA00022989"/>
    </source>
</evidence>
<feature type="transmembrane region" description="Helical" evidence="8">
    <location>
        <begin position="44"/>
        <end position="63"/>
    </location>
</feature>
<evidence type="ECO:0000313" key="10">
    <source>
        <dbReference type="Proteomes" id="UP001409585"/>
    </source>
</evidence>
<feature type="transmembrane region" description="Helical" evidence="8">
    <location>
        <begin position="287"/>
        <end position="312"/>
    </location>
</feature>
<comment type="caution">
    <text evidence="9">The sequence shown here is derived from an EMBL/GenBank/DDBJ whole genome shotgun (WGS) entry which is preliminary data.</text>
</comment>
<feature type="transmembrane region" description="Helical" evidence="8">
    <location>
        <begin position="236"/>
        <end position="256"/>
    </location>
</feature>
<dbReference type="InterPro" id="IPR004776">
    <property type="entry name" value="Mem_transp_PIN-like"/>
</dbReference>
<keyword evidence="7 8" id="KW-0472">Membrane</keyword>
<feature type="transmembrane region" description="Helical" evidence="8">
    <location>
        <begin position="69"/>
        <end position="94"/>
    </location>
</feature>
<dbReference type="InterPro" id="IPR038770">
    <property type="entry name" value="Na+/solute_symporter_sf"/>
</dbReference>
<keyword evidence="4" id="KW-1003">Cell membrane</keyword>
<feature type="transmembrane region" description="Helical" evidence="8">
    <location>
        <begin position="204"/>
        <end position="224"/>
    </location>
</feature>
<evidence type="ECO:0000256" key="4">
    <source>
        <dbReference type="ARBA" id="ARBA00022475"/>
    </source>
</evidence>
<evidence type="ECO:0000313" key="9">
    <source>
        <dbReference type="EMBL" id="GAA4946180.1"/>
    </source>
</evidence>
<dbReference type="Proteomes" id="UP001409585">
    <property type="component" value="Unassembled WGS sequence"/>
</dbReference>
<dbReference type="GO" id="GO:0005886">
    <property type="term" value="C:plasma membrane"/>
    <property type="evidence" value="ECO:0007669"/>
    <property type="project" value="UniProtKB-SubCell"/>
</dbReference>
<keyword evidence="6 8" id="KW-1133">Transmembrane helix</keyword>
<evidence type="ECO:0000256" key="8">
    <source>
        <dbReference type="SAM" id="Phobius"/>
    </source>
</evidence>
<name>A0AAV3U458_9ALTE</name>